<accession>A0A088MJ07</accession>
<dbReference type="Proteomes" id="UP000139471">
    <property type="component" value="Genome"/>
</dbReference>
<keyword evidence="8" id="KW-0548">Nucleotidyltransferase</keyword>
<keyword evidence="12" id="KW-0693">Viral RNA replication</keyword>
<dbReference type="GO" id="GO:0003968">
    <property type="term" value="F:RNA-directed RNA polymerase activity"/>
    <property type="evidence" value="ECO:0007669"/>
    <property type="project" value="UniProtKB-KW"/>
</dbReference>
<organism evidence="19 20">
    <name type="scientific">Mojui dos Campos virus</name>
    <dbReference type="NCBI Taxonomy" id="1543245"/>
    <lineage>
        <taxon>Viruses</taxon>
        <taxon>Riboviria</taxon>
        <taxon>Orthornavirae</taxon>
        <taxon>Negarnaviricota</taxon>
        <taxon>Polyploviricotina</taxon>
        <taxon>Bunyaviricetes</taxon>
        <taxon>Elliovirales</taxon>
        <taxon>Peribunyaviridae</taxon>
        <taxon>Orthobunyavirus</taxon>
        <taxon>Orthobunyavirus nyandoense</taxon>
    </lineage>
</organism>
<dbReference type="GO" id="GO:0000166">
    <property type="term" value="F:nucleotide binding"/>
    <property type="evidence" value="ECO:0007669"/>
    <property type="project" value="UniProtKB-KW"/>
</dbReference>
<dbReference type="GO" id="GO:0039694">
    <property type="term" value="P:viral RNA genome replication"/>
    <property type="evidence" value="ECO:0007669"/>
    <property type="project" value="InterPro"/>
</dbReference>
<dbReference type="CDD" id="cd22349">
    <property type="entry name" value="PDDEXK_RNA_polymerase-like"/>
    <property type="match status" value="1"/>
</dbReference>
<proteinExistence type="inferred from homology"/>
<evidence type="ECO:0000256" key="10">
    <source>
        <dbReference type="ARBA" id="ARBA00022801"/>
    </source>
</evidence>
<evidence type="ECO:0000256" key="2">
    <source>
        <dbReference type="ARBA" id="ARBA00001946"/>
    </source>
</evidence>
<evidence type="ECO:0000256" key="17">
    <source>
        <dbReference type="ARBA" id="ARBA00048744"/>
    </source>
</evidence>
<dbReference type="EMBL" id="KJ867202">
    <property type="protein sequence ID" value="AIN37024.1"/>
    <property type="molecule type" value="Viral_cRNA"/>
</dbReference>
<evidence type="ECO:0000256" key="4">
    <source>
        <dbReference type="ARBA" id="ARBA00012494"/>
    </source>
</evidence>
<sequence length="2261" mass="262440">MEQTTFNQFLCRINAAKDASTAKDIDIDLMMARHDYFGKEICRSLGIEYRNDVPLVDIFLDVYPDFDPLSVSIPAVTPDNYYFTNGKLYILDYKVSVSKETSLQTSIKYEQIMADIASEFPINYEIVIIRSNPSTMELSFSSDEFRGLFGTISIELDYTRFFDLKRILYDKFADDEEFILKAAHGDFTLTAPWCKTGADEVYQHPIYREFKFSMPIPYRRLFEESMNFNSYKSERWNTNLINIKEYTREPYEKFVNKCAKYVFVCDDDYPKPTENEIDEGWTEMSKRVAKSRQISTLASDQKPSAHLLWAPPDKNYSNESIDKLLRLSRSLQNIKDPGEHVDSFKAVGKCMDIAGNIPMYSTLCTNRKKEARQNLGHVKNKKLEPVKIGSALVLWEQQFVLNNEFFPKNARILFQKNFFGIGNHRSFKDRNIDDLELDKPKILDFNNESIKLESIKLMESIKTVLIRKNNLDVSKDFIFNYFGEKIRGCNEDTFNNMLYIMNSNSWSSINDISVLMKNILAVSQYNRHNTFRVAMCANNNLYGLIFPSSDIKTKRATVVFCTVVLHKDQYILNPGCLFNTYKTTGGYISISKAIRLDKERCQRIVTSPGLFMLTSLLFLHDNKNIHIENVIPFAFLTSLSITKSLLSLTEPARYMIMNSLAISSNVKGYIEEKFSPYTKTLFSVYVTNLIKKACYKAYSQRDKIRIRDIYFNDYDITQKGVRDDPEFQSIWFPGTVSLKSYLTQIYMPFYFNAKGLHEKHHVMIDLAKTVLDIEMEQRKELLEIWSETPNKQTVNLPVFLHSLSKNLILDTSRHNHLRNKIENRNNFRRSINTISTFTSSKSCIKIGDYELLKKRNEEQRKNIHKKTLAKAKLANPMFYNSDDENSIIEHSNYLSLKNSIPNYVDYISTKVFDRLYELQTRGILEEKPFIEIAMDMMKNHDQFYFTFFNKGQKTAKDREIFVGEFEAKICMYTVERIAKERCKLNPDEMISEPGDGKMKVLEQKSEQEIRFLIENTKQKNRLIDNEMRAYLEDGKQEERIKMLAAERYRGTKIEINADMSKWSAQDVFFKYFWVIALDPILYPEEKERILYFLCKYMQKRLILPDELLCNVFDQRTIYEGDIIAESTNSFNSNWVEIKRNWLQGNFNYISSYVHSCAMSVFKEIYKEVAKLIEGEILINSLVHSDDNQTSLSIIQNRIPEGNLINHSVQLFQTICLTFGCQANMKKTYINNIIKEFVSLFAISGEPFSVFGRFLLTSVGDCAYIGPYEDLASRLTSTQTAIKHGCPPSLAWVSIAVSHWITFTTYNMLPGQVNDPASKLPITNRNEIPIELFGILEADLSTISLVGLESGNLTFLVNLLKKMSDVMDKKSPIIDQVSKVLLWDLNKLSDSDIFKLKLMRYLVLDAELDIDNVMGETSDMRGRSIITPRKFTTKGSLKKLVSYNDYQELMQTQANQDEILEYMLSKPELLVTKGEEPEDFRVSVLHRYNSKKFKESLSIQNPAQLFIEQILFSNKPVIDYSGISDKYGSIADTLFEENSSEISGKMTFPEVYRQISIDLSKLPLNTSDIAIIYNFMILNDPLLTTIANSLILRLDSAEQLRTGLTCNAMPEIRNMKLIKHSPALVLRSYTKGAPDIPGCDPDEMRRDLLHLEEFIEKTNIKNRTMARINMNQAQAQSRDLRFEIKEWTKFYQILYEYIKSTEHKVKIFILPSRAYTSTDFCALIQGNLIYDNKWVLIHYLRPINTGGFKAIIQKTSSSEMNIALECFKLLSYFGDLFINDYSKKQFLNKIIADFTYKNIPVNTLLHMILDSHLRHEFIPILYWTNNLEQRDLDKYDAMKSSEHISWNNWQISRSLNTGPVDLKISGYNREIRIIGEDNKLTIAELQLNRNTIEAITLGGRKLLSSRHGLKLENFERVKFLEPNNFYITYQKKPKNQYSYQIHNTESILRRNEEHSAVKTRIFNEIVPVCPVIISVGEFKKTYSMKKISYLNYDNICLSRLKLEEDEYATIKRAHLHKMQNFMGPEIKTGLLNITELMRTTELLNNSFEKVKNVSMVSISRIIDCSGEGSNDDLEFLSDNPLDFEETEEIQSTPIFNIVFNKRGERHMTYRNALKIAIETQVKEVETAFDFSGSGFSSGENLGCLEVLVSTIKLLETNEWSTIILNSIHIALIQNNLDREYHLFSMPSYFLNDPVKMNINWTRLKDFFLTMPSPNIPMWNVMFLRFKEKALSIIESNELKGRSFNNYISVLRKSGGKGLFEFN</sequence>
<evidence type="ECO:0000256" key="12">
    <source>
        <dbReference type="ARBA" id="ARBA00022953"/>
    </source>
</evidence>
<keyword evidence="9" id="KW-0547">Nucleotide-binding</keyword>
<evidence type="ECO:0000256" key="8">
    <source>
        <dbReference type="ARBA" id="ARBA00022695"/>
    </source>
</evidence>
<evidence type="ECO:0000256" key="1">
    <source>
        <dbReference type="ARBA" id="ARBA00001936"/>
    </source>
</evidence>
<comment type="cofactor">
    <cofactor evidence="1">
        <name>Mn(2+)</name>
        <dbReference type="ChEBI" id="CHEBI:29035"/>
    </cofactor>
</comment>
<keyword evidence="7" id="KW-0808">Transferase</keyword>
<reference evidence="19 20" key="1">
    <citation type="journal article" date="2014" name="PLoS Negl. Trop. Dis.">
        <title>Molecular characterization of human pathogenic bunyaviruses of the nyando and bwamba/pongola virus groups leads to the genetic identification of mojui dos campos and kaeng khoi virus.</title>
        <authorList>
            <person name="Groseth A."/>
            <person name="Mampilli V."/>
            <person name="Weisend C."/>
            <person name="Dahlstrom E."/>
            <person name="Porcella S.F."/>
            <person name="Russell B.J."/>
            <person name="Tesh R.B."/>
            <person name="Ebihara H."/>
        </authorList>
    </citation>
    <scope>NUCLEOTIDE SEQUENCE [LARGE SCALE GENOMIC DNA]</scope>
    <source>
        <strain evidence="19">BeAn276121</strain>
    </source>
</reference>
<evidence type="ECO:0000256" key="9">
    <source>
        <dbReference type="ARBA" id="ARBA00022741"/>
    </source>
</evidence>
<protein>
    <recommendedName>
        <fullName evidence="5">RNA-directed RNA polymerase L</fullName>
        <ecNumber evidence="4">2.7.7.48</ecNumber>
    </recommendedName>
    <alternativeName>
        <fullName evidence="13">Large structural protein</fullName>
    </alternativeName>
    <alternativeName>
        <fullName evidence="15">Replicase</fullName>
    </alternativeName>
    <alternativeName>
        <fullName evidence="14">Transcriptase</fullName>
    </alternativeName>
</protein>
<comment type="catalytic activity">
    <reaction evidence="17">
        <text>RNA(n) + a ribonucleoside 5'-triphosphate = RNA(n+1) + diphosphate</text>
        <dbReference type="Rhea" id="RHEA:21248"/>
        <dbReference type="Rhea" id="RHEA-COMP:14527"/>
        <dbReference type="Rhea" id="RHEA-COMP:17342"/>
        <dbReference type="ChEBI" id="CHEBI:33019"/>
        <dbReference type="ChEBI" id="CHEBI:61557"/>
        <dbReference type="ChEBI" id="CHEBI:140395"/>
        <dbReference type="EC" id="2.7.7.48"/>
    </reaction>
</comment>
<dbReference type="Pfam" id="PF15518">
    <property type="entry name" value="L_protein_N"/>
    <property type="match status" value="1"/>
</dbReference>
<dbReference type="InterPro" id="IPR048006">
    <property type="entry name" value="CapSnatch_bunyavir"/>
</dbReference>
<dbReference type="InterPro" id="IPR007322">
    <property type="entry name" value="RNA_pol_bunyavir"/>
</dbReference>
<dbReference type="GO" id="GO:0016787">
    <property type="term" value="F:hydrolase activity"/>
    <property type="evidence" value="ECO:0007669"/>
    <property type="project" value="UniProtKB-KW"/>
</dbReference>
<evidence type="ECO:0000256" key="5">
    <source>
        <dbReference type="ARBA" id="ARBA00018602"/>
    </source>
</evidence>
<keyword evidence="10" id="KW-0378">Hydrolase</keyword>
<evidence type="ECO:0000313" key="19">
    <source>
        <dbReference type="EMBL" id="AIN37024.1"/>
    </source>
</evidence>
<name>A0A088MJ07_9VIRU</name>
<evidence type="ECO:0000256" key="16">
    <source>
        <dbReference type="ARBA" id="ARBA00034123"/>
    </source>
</evidence>
<evidence type="ECO:0000256" key="3">
    <source>
        <dbReference type="ARBA" id="ARBA00004340"/>
    </source>
</evidence>
<dbReference type="Pfam" id="PF04196">
    <property type="entry name" value="Bunya_RdRp"/>
    <property type="match status" value="1"/>
</dbReference>
<dbReference type="EC" id="2.7.7.48" evidence="4"/>
<dbReference type="InterPro" id="IPR029124">
    <property type="entry name" value="L_protein_N"/>
</dbReference>
<dbReference type="GO" id="GO:0043657">
    <property type="term" value="C:host cell"/>
    <property type="evidence" value="ECO:0007669"/>
    <property type="project" value="UniProtKB-SubCell"/>
</dbReference>
<feature type="domain" description="RdRp catalytic" evidence="18">
    <location>
        <begin position="1039"/>
        <end position="1228"/>
    </location>
</feature>
<comment type="similarity">
    <text evidence="16">Belongs to the Bunyavirales RNA polymerase family.</text>
</comment>
<evidence type="ECO:0000256" key="6">
    <source>
        <dbReference type="ARBA" id="ARBA00022484"/>
    </source>
</evidence>
<dbReference type="Pfam" id="PF21561">
    <property type="entry name" value="L_thumb_ring_vir"/>
    <property type="match status" value="1"/>
</dbReference>
<dbReference type="NCBIfam" id="TIGR04202">
    <property type="entry name" value="capSnatchArena"/>
    <property type="match status" value="1"/>
</dbReference>
<comment type="subcellular location">
    <subcellularLocation>
        <location evidence="3">Host cell</location>
    </subcellularLocation>
</comment>
<dbReference type="InterPro" id="IPR007099">
    <property type="entry name" value="RNA-dir_pol_NSvirus"/>
</dbReference>
<evidence type="ECO:0000259" key="18">
    <source>
        <dbReference type="PROSITE" id="PS50525"/>
    </source>
</evidence>
<evidence type="ECO:0000256" key="15">
    <source>
        <dbReference type="ARBA" id="ARBA00031012"/>
    </source>
</evidence>
<dbReference type="Gene3D" id="3.40.91.60">
    <property type="match status" value="1"/>
</dbReference>
<evidence type="ECO:0000256" key="11">
    <source>
        <dbReference type="ARBA" id="ARBA00022842"/>
    </source>
</evidence>
<keyword evidence="11" id="KW-0460">Magnesium</keyword>
<dbReference type="InterPro" id="IPR048547">
    <property type="entry name" value="L_thumb_ring_bunyavir"/>
</dbReference>
<evidence type="ECO:0000313" key="20">
    <source>
        <dbReference type="Proteomes" id="UP000139471"/>
    </source>
</evidence>
<keyword evidence="6" id="KW-0696">RNA-directed RNA polymerase</keyword>
<evidence type="ECO:0000256" key="7">
    <source>
        <dbReference type="ARBA" id="ARBA00022679"/>
    </source>
</evidence>
<evidence type="ECO:0000256" key="14">
    <source>
        <dbReference type="ARBA" id="ARBA00030436"/>
    </source>
</evidence>
<comment type="cofactor">
    <cofactor evidence="2">
        <name>Mg(2+)</name>
        <dbReference type="ChEBI" id="CHEBI:18420"/>
    </cofactor>
</comment>
<dbReference type="PROSITE" id="PS50525">
    <property type="entry name" value="RDRP_SSRNA_NEG_SEG"/>
    <property type="match status" value="1"/>
</dbReference>
<evidence type="ECO:0000256" key="13">
    <source>
        <dbReference type="ARBA" id="ARBA00030285"/>
    </source>
</evidence>
<dbReference type="GO" id="GO:0006351">
    <property type="term" value="P:DNA-templated transcription"/>
    <property type="evidence" value="ECO:0007669"/>
    <property type="project" value="InterPro"/>
</dbReference>